<keyword evidence="6 10" id="KW-0812">Transmembrane</keyword>
<evidence type="ECO:0000256" key="8">
    <source>
        <dbReference type="ARBA" id="ARBA00022989"/>
    </source>
</evidence>
<dbReference type="AlphaFoldDB" id="A0A9X3Z6S1"/>
<dbReference type="Pfam" id="PF03748">
    <property type="entry name" value="FliL"/>
    <property type="match status" value="1"/>
</dbReference>
<dbReference type="GO" id="GO:0009425">
    <property type="term" value="C:bacterial-type flagellum basal body"/>
    <property type="evidence" value="ECO:0007669"/>
    <property type="project" value="InterPro"/>
</dbReference>
<sequence>MSEEFGDLAADLNEQDLANGLQKKKFSGKRIVLFAGLLVLLVGGGFAAWSLIGGKDETQTSEQQALAKAREPKQTLFYDVPEMLVNLNSGGAKASYLKIKVALEVDRQSAITELDAKLPRVIDNFQIYLRELRVDDLNGSAGMFRLKEELLSRVNTALYPTQVKDVLFKEMLVQ</sequence>
<dbReference type="PANTHER" id="PTHR35091:SF2">
    <property type="entry name" value="FLAGELLAR PROTEIN FLIL"/>
    <property type="match status" value="1"/>
</dbReference>
<keyword evidence="11" id="KW-0966">Cell projection</keyword>
<evidence type="ECO:0000256" key="6">
    <source>
        <dbReference type="ARBA" id="ARBA00022692"/>
    </source>
</evidence>
<evidence type="ECO:0000256" key="7">
    <source>
        <dbReference type="ARBA" id="ARBA00022779"/>
    </source>
</evidence>
<evidence type="ECO:0000256" key="1">
    <source>
        <dbReference type="ARBA" id="ARBA00002254"/>
    </source>
</evidence>
<comment type="similarity">
    <text evidence="3 10">Belongs to the FliL family.</text>
</comment>
<evidence type="ECO:0000256" key="3">
    <source>
        <dbReference type="ARBA" id="ARBA00008281"/>
    </source>
</evidence>
<accession>A0A9X3Z6S1</accession>
<evidence type="ECO:0000256" key="2">
    <source>
        <dbReference type="ARBA" id="ARBA00004162"/>
    </source>
</evidence>
<dbReference type="GO" id="GO:0071978">
    <property type="term" value="P:bacterial-type flagellum-dependent swarming motility"/>
    <property type="evidence" value="ECO:0007669"/>
    <property type="project" value="TreeGrafter"/>
</dbReference>
<comment type="caution">
    <text evidence="11">The sequence shown here is derived from an EMBL/GenBank/DDBJ whole genome shotgun (WGS) entry which is preliminary data.</text>
</comment>
<gene>
    <name evidence="11" type="ORF">NYP16_04510</name>
</gene>
<evidence type="ECO:0000256" key="4">
    <source>
        <dbReference type="ARBA" id="ARBA00022475"/>
    </source>
</evidence>
<evidence type="ECO:0000256" key="10">
    <source>
        <dbReference type="RuleBase" id="RU364125"/>
    </source>
</evidence>
<dbReference type="Proteomes" id="UP001141619">
    <property type="component" value="Unassembled WGS sequence"/>
</dbReference>
<dbReference type="GO" id="GO:0005886">
    <property type="term" value="C:plasma membrane"/>
    <property type="evidence" value="ECO:0007669"/>
    <property type="project" value="UniProtKB-SubCell"/>
</dbReference>
<keyword evidence="11" id="KW-0969">Cilium</keyword>
<keyword evidence="10" id="KW-0997">Cell inner membrane</keyword>
<keyword evidence="11" id="KW-0282">Flagellum</keyword>
<keyword evidence="4" id="KW-1003">Cell membrane</keyword>
<name>A0A9X3Z6S1_9PROT</name>
<comment type="subcellular location">
    <subcellularLocation>
        <location evidence="10">Cell inner membrane</location>
    </subcellularLocation>
    <subcellularLocation>
        <location evidence="2">Cell membrane</location>
        <topology evidence="2">Single-pass membrane protein</topology>
    </subcellularLocation>
</comment>
<evidence type="ECO:0000313" key="11">
    <source>
        <dbReference type="EMBL" id="MDA5193219.1"/>
    </source>
</evidence>
<dbReference type="EMBL" id="JANWOI010000001">
    <property type="protein sequence ID" value="MDA5193219.1"/>
    <property type="molecule type" value="Genomic_DNA"/>
</dbReference>
<dbReference type="RefSeq" id="WP_274942913.1">
    <property type="nucleotide sequence ID" value="NZ_JANWOI010000001.1"/>
</dbReference>
<keyword evidence="9 10" id="KW-0472">Membrane</keyword>
<keyword evidence="12" id="KW-1185">Reference proteome</keyword>
<dbReference type="GO" id="GO:0006935">
    <property type="term" value="P:chemotaxis"/>
    <property type="evidence" value="ECO:0007669"/>
    <property type="project" value="UniProtKB-KW"/>
</dbReference>
<evidence type="ECO:0000256" key="5">
    <source>
        <dbReference type="ARBA" id="ARBA00022500"/>
    </source>
</evidence>
<keyword evidence="7 10" id="KW-0283">Flagellar rotation</keyword>
<reference evidence="11" key="2">
    <citation type="journal article" date="2023" name="Syst. Appl. Microbiol.">
        <title>Govania unica gen. nov., sp. nov., a rare biosphere bacterium that represents a novel family in the class Alphaproteobacteria.</title>
        <authorList>
            <person name="Vandamme P."/>
            <person name="Peeters C."/>
            <person name="Hettiarachchi A."/>
            <person name="Cnockaert M."/>
            <person name="Carlier A."/>
        </authorList>
    </citation>
    <scope>NUCLEOTIDE SEQUENCE</scope>
    <source>
        <strain evidence="11">LMG 31809</strain>
    </source>
</reference>
<dbReference type="PANTHER" id="PTHR35091">
    <property type="entry name" value="FLAGELLAR PROTEIN FLIL"/>
    <property type="match status" value="1"/>
</dbReference>
<feature type="transmembrane region" description="Helical" evidence="10">
    <location>
        <begin position="31"/>
        <end position="52"/>
    </location>
</feature>
<evidence type="ECO:0000313" key="12">
    <source>
        <dbReference type="Proteomes" id="UP001141619"/>
    </source>
</evidence>
<protein>
    <recommendedName>
        <fullName evidence="10">Flagellar protein FliL</fullName>
    </recommendedName>
</protein>
<keyword evidence="5 10" id="KW-0145">Chemotaxis</keyword>
<organism evidence="11 12">
    <name type="scientific">Govanella unica</name>
    <dbReference type="NCBI Taxonomy" id="2975056"/>
    <lineage>
        <taxon>Bacteria</taxon>
        <taxon>Pseudomonadati</taxon>
        <taxon>Pseudomonadota</taxon>
        <taxon>Alphaproteobacteria</taxon>
        <taxon>Emcibacterales</taxon>
        <taxon>Govanellaceae</taxon>
        <taxon>Govanella</taxon>
    </lineage>
</organism>
<reference evidence="11" key="1">
    <citation type="submission" date="2022-08" db="EMBL/GenBank/DDBJ databases">
        <authorList>
            <person name="Vandamme P."/>
            <person name="Hettiarachchi A."/>
            <person name="Peeters C."/>
            <person name="Cnockaert M."/>
            <person name="Carlier A."/>
        </authorList>
    </citation>
    <scope>NUCLEOTIDE SEQUENCE</scope>
    <source>
        <strain evidence="11">LMG 31809</strain>
    </source>
</reference>
<proteinExistence type="inferred from homology"/>
<comment type="function">
    <text evidence="1 10">Controls the rotational direction of flagella during chemotaxis.</text>
</comment>
<evidence type="ECO:0000256" key="9">
    <source>
        <dbReference type="ARBA" id="ARBA00023136"/>
    </source>
</evidence>
<dbReference type="InterPro" id="IPR005503">
    <property type="entry name" value="FliL"/>
</dbReference>
<keyword evidence="8 10" id="KW-1133">Transmembrane helix</keyword>